<dbReference type="InterPro" id="IPR005790">
    <property type="entry name" value="DNA_polIII_delta"/>
</dbReference>
<protein>
    <recommendedName>
        <fullName evidence="1">DNA-directed DNA polymerase</fullName>
        <ecNumber evidence="1">2.7.7.7</ecNumber>
    </recommendedName>
</protein>
<dbReference type="SUPFAM" id="SSF52540">
    <property type="entry name" value="P-loop containing nucleoside triphosphate hydrolases"/>
    <property type="match status" value="1"/>
</dbReference>
<evidence type="ECO:0000256" key="3">
    <source>
        <dbReference type="ARBA" id="ARBA00022695"/>
    </source>
</evidence>
<evidence type="ECO:0000256" key="6">
    <source>
        <dbReference type="ARBA" id="ARBA00034754"/>
    </source>
</evidence>
<dbReference type="InterPro" id="IPR027417">
    <property type="entry name" value="P-loop_NTPase"/>
</dbReference>
<name>A0A7V7PNQ8_9HYPH</name>
<dbReference type="Gene3D" id="1.20.272.10">
    <property type="match status" value="1"/>
</dbReference>
<keyword evidence="2" id="KW-0808">Transferase</keyword>
<reference evidence="8 9" key="1">
    <citation type="submission" date="2019-09" db="EMBL/GenBank/DDBJ databases">
        <title>YIM 132180 draft genome.</title>
        <authorList>
            <person name="Zhang K."/>
        </authorList>
    </citation>
    <scope>NUCLEOTIDE SEQUENCE [LARGE SCALE GENOMIC DNA]</scope>
    <source>
        <strain evidence="8 9">YIM 132180</strain>
    </source>
</reference>
<evidence type="ECO:0000256" key="1">
    <source>
        <dbReference type="ARBA" id="ARBA00012417"/>
    </source>
</evidence>
<dbReference type="Gene3D" id="1.10.8.60">
    <property type="match status" value="1"/>
</dbReference>
<gene>
    <name evidence="8" type="ORF">F6X38_13580</name>
</gene>
<keyword evidence="4" id="KW-0235">DNA replication</keyword>
<dbReference type="SUPFAM" id="SSF48019">
    <property type="entry name" value="post-AAA+ oligomerization domain-like"/>
    <property type="match status" value="1"/>
</dbReference>
<dbReference type="GO" id="GO:0009360">
    <property type="term" value="C:DNA polymerase III complex"/>
    <property type="evidence" value="ECO:0007669"/>
    <property type="project" value="TreeGrafter"/>
</dbReference>
<evidence type="ECO:0000313" key="9">
    <source>
        <dbReference type="Proteomes" id="UP000432089"/>
    </source>
</evidence>
<sequence length="352" mass="37089">MAQRKAGEVEAFLSRPDTSFPVVLVYGPDAGLVSERAAKVAALSGADLADPFSSVTLQADEVEKDAGRLHDEARTVSLFGGRRLVRVKGAGTGSGRGLAGAIAALGQEPPADVTVVVEAGDCKPTAPVRAAAEKARAAIALPCYPDEGRALDATIDAELKAMNLRIGREAREALRERLGANRLASRGEIAKLALYCMGQDEVTEADIEAVVGDVSLDTVDEAVDACATGAVKRLPELIERLTGAGTATFAIQQAVLRHFQALLLMRDRVERHGESATRVVEARRAPFRRKPAFETALGTWTLAALAPALGTIERTILAARKEAGLSDAITAKLLMDLAVEAARLRAGRGAKR</sequence>
<keyword evidence="3" id="KW-0548">Nucleotidyltransferase</keyword>
<dbReference type="GO" id="GO:0003677">
    <property type="term" value="F:DNA binding"/>
    <property type="evidence" value="ECO:0007669"/>
    <property type="project" value="InterPro"/>
</dbReference>
<keyword evidence="5" id="KW-0239">DNA-directed DNA polymerase</keyword>
<proteinExistence type="inferred from homology"/>
<dbReference type="GO" id="GO:0003887">
    <property type="term" value="F:DNA-directed DNA polymerase activity"/>
    <property type="evidence" value="ECO:0007669"/>
    <property type="project" value="UniProtKB-KW"/>
</dbReference>
<evidence type="ECO:0000256" key="2">
    <source>
        <dbReference type="ARBA" id="ARBA00022679"/>
    </source>
</evidence>
<dbReference type="InterPro" id="IPR008921">
    <property type="entry name" value="DNA_pol3_clamp-load_cplx_C"/>
</dbReference>
<comment type="catalytic activity">
    <reaction evidence="7">
        <text>DNA(n) + a 2'-deoxyribonucleoside 5'-triphosphate = DNA(n+1) + diphosphate</text>
        <dbReference type="Rhea" id="RHEA:22508"/>
        <dbReference type="Rhea" id="RHEA-COMP:17339"/>
        <dbReference type="Rhea" id="RHEA-COMP:17340"/>
        <dbReference type="ChEBI" id="CHEBI:33019"/>
        <dbReference type="ChEBI" id="CHEBI:61560"/>
        <dbReference type="ChEBI" id="CHEBI:173112"/>
        <dbReference type="EC" id="2.7.7.7"/>
    </reaction>
</comment>
<evidence type="ECO:0000256" key="4">
    <source>
        <dbReference type="ARBA" id="ARBA00022705"/>
    </source>
</evidence>
<evidence type="ECO:0000256" key="7">
    <source>
        <dbReference type="ARBA" id="ARBA00049244"/>
    </source>
</evidence>
<accession>A0A7V7PNQ8</accession>
<dbReference type="EMBL" id="VZDO01000010">
    <property type="protein sequence ID" value="KAB0679358.1"/>
    <property type="molecule type" value="Genomic_DNA"/>
</dbReference>
<dbReference type="EC" id="2.7.7.7" evidence="1"/>
<comment type="similarity">
    <text evidence="6">Belongs to the DNA polymerase HolA subunit family.</text>
</comment>
<dbReference type="AlphaFoldDB" id="A0A7V7PNQ8"/>
<comment type="caution">
    <text evidence="8">The sequence shown here is derived from an EMBL/GenBank/DDBJ whole genome shotgun (WGS) entry which is preliminary data.</text>
</comment>
<dbReference type="NCBIfam" id="TIGR01128">
    <property type="entry name" value="holA"/>
    <property type="match status" value="1"/>
</dbReference>
<dbReference type="Gene3D" id="3.40.50.300">
    <property type="entry name" value="P-loop containing nucleotide triphosphate hydrolases"/>
    <property type="match status" value="1"/>
</dbReference>
<dbReference type="GO" id="GO:0006261">
    <property type="term" value="P:DNA-templated DNA replication"/>
    <property type="evidence" value="ECO:0007669"/>
    <property type="project" value="TreeGrafter"/>
</dbReference>
<dbReference type="PANTHER" id="PTHR34388:SF1">
    <property type="entry name" value="DNA POLYMERASE III SUBUNIT DELTA"/>
    <property type="match status" value="1"/>
</dbReference>
<dbReference type="RefSeq" id="WP_150970392.1">
    <property type="nucleotide sequence ID" value="NZ_VZDO01000010.1"/>
</dbReference>
<dbReference type="PANTHER" id="PTHR34388">
    <property type="entry name" value="DNA POLYMERASE III SUBUNIT DELTA"/>
    <property type="match status" value="1"/>
</dbReference>
<dbReference type="Proteomes" id="UP000432089">
    <property type="component" value="Unassembled WGS sequence"/>
</dbReference>
<evidence type="ECO:0000256" key="5">
    <source>
        <dbReference type="ARBA" id="ARBA00022932"/>
    </source>
</evidence>
<keyword evidence="9" id="KW-1185">Reference proteome</keyword>
<evidence type="ECO:0000313" key="8">
    <source>
        <dbReference type="EMBL" id="KAB0679358.1"/>
    </source>
</evidence>
<organism evidence="8 9">
    <name type="scientific">Plantimonas leprariae</name>
    <dbReference type="NCBI Taxonomy" id="2615207"/>
    <lineage>
        <taxon>Bacteria</taxon>
        <taxon>Pseudomonadati</taxon>
        <taxon>Pseudomonadota</taxon>
        <taxon>Alphaproteobacteria</taxon>
        <taxon>Hyphomicrobiales</taxon>
        <taxon>Aurantimonadaceae</taxon>
        <taxon>Plantimonas</taxon>
    </lineage>
</organism>